<sequence length="338" mass="38845">MIDIGVEKILKEYLITKGFVAEDGKVSIRYFDGGVSGTVALVNFDGKLMLVKQALPKLKVKENWFSNPKRMLIEKDGNEVYYSIVPENTLKVYFYDEENYIYGREAASEDCKMWKTDLLEGLLDFQVADKAIMTLAKIHEAVAKDEALKAKFSDKSFFYDLRISPYIESVVKKHPQLEAYAAPICRKLMESSITLVHGDYSPKNILVEGRKIYVLDFEVSHCGHPAFDLAFLANHFLLKSVKNKELAPSYLNMLHFMLHRYFDYITFMDRNELEKDTIQLLALLFLARVDGKSPVEYIDLESDKNIVRQTAFEMISSGCDTFKQAISILDKFNKDIQI</sequence>
<feature type="domain" description="Aminoglycoside phosphotransferase" evidence="1">
    <location>
        <begin position="126"/>
        <end position="236"/>
    </location>
</feature>
<gene>
    <name evidence="2" type="ORF">J5W02_01160</name>
</gene>
<evidence type="ECO:0000259" key="1">
    <source>
        <dbReference type="Pfam" id="PF01636"/>
    </source>
</evidence>
<proteinExistence type="predicted"/>
<dbReference type="SUPFAM" id="SSF56112">
    <property type="entry name" value="Protein kinase-like (PK-like)"/>
    <property type="match status" value="1"/>
</dbReference>
<dbReference type="Gene3D" id="3.30.200.20">
    <property type="entry name" value="Phosphorylase Kinase, domain 1"/>
    <property type="match status" value="1"/>
</dbReference>
<dbReference type="Proteomes" id="UP000719942">
    <property type="component" value="Unassembled WGS sequence"/>
</dbReference>
<evidence type="ECO:0000313" key="2">
    <source>
        <dbReference type="EMBL" id="MBW7571407.1"/>
    </source>
</evidence>
<keyword evidence="3" id="KW-1185">Reference proteome</keyword>
<reference evidence="2 3" key="1">
    <citation type="submission" date="2021-03" db="EMBL/GenBank/DDBJ databases">
        <title>Caproiciproducens sp. nov. isolated from feces of cow.</title>
        <authorList>
            <person name="Choi J.-Y."/>
        </authorList>
    </citation>
    <scope>NUCLEOTIDE SEQUENCE [LARGE SCALE GENOMIC DNA]</scope>
    <source>
        <strain evidence="2 3">AGMB10547</strain>
    </source>
</reference>
<dbReference type="EMBL" id="JAGFNZ010000001">
    <property type="protein sequence ID" value="MBW7571407.1"/>
    <property type="molecule type" value="Genomic_DNA"/>
</dbReference>
<comment type="caution">
    <text evidence="2">The sequence shown here is derived from an EMBL/GenBank/DDBJ whole genome shotgun (WGS) entry which is preliminary data.</text>
</comment>
<organism evidence="2 3">
    <name type="scientific">Caproiciproducens faecalis</name>
    <dbReference type="NCBI Taxonomy" id="2820301"/>
    <lineage>
        <taxon>Bacteria</taxon>
        <taxon>Bacillati</taxon>
        <taxon>Bacillota</taxon>
        <taxon>Clostridia</taxon>
        <taxon>Eubacteriales</taxon>
        <taxon>Acutalibacteraceae</taxon>
        <taxon>Caproiciproducens</taxon>
    </lineage>
</organism>
<dbReference type="Gene3D" id="3.90.1200.10">
    <property type="match status" value="1"/>
</dbReference>
<protein>
    <submittedName>
        <fullName evidence="2">Aminoglycoside phosphotransferase family protein</fullName>
    </submittedName>
</protein>
<evidence type="ECO:0000313" key="3">
    <source>
        <dbReference type="Proteomes" id="UP000719942"/>
    </source>
</evidence>
<dbReference type="InterPro" id="IPR002575">
    <property type="entry name" value="Aminoglycoside_PTrfase"/>
</dbReference>
<dbReference type="Pfam" id="PF01636">
    <property type="entry name" value="APH"/>
    <property type="match status" value="1"/>
</dbReference>
<name>A0ABS7DJE4_9FIRM</name>
<accession>A0ABS7DJE4</accession>
<dbReference type="InterPro" id="IPR011009">
    <property type="entry name" value="Kinase-like_dom_sf"/>
</dbReference>
<dbReference type="RefSeq" id="WP_219963820.1">
    <property type="nucleotide sequence ID" value="NZ_JAGFNZ010000001.1"/>
</dbReference>